<dbReference type="PATRIC" id="fig|369723.5.peg.3689"/>
<dbReference type="HOGENOM" id="CLU_2248925_0_0_11"/>
<reference evidence="2" key="1">
    <citation type="journal article" date="2007" name="Proc. Natl. Acad. Sci. U.S.A.">
        <title>Genome sequencing reveals complex secondary metabolome in the marine actinomycete Salinispora tropica.</title>
        <authorList>
            <person name="Udwary D.W."/>
            <person name="Zeigler L."/>
            <person name="Asolkar R.N."/>
            <person name="Singan V."/>
            <person name="Lapidus A."/>
            <person name="Fenical W."/>
            <person name="Jensen P.R."/>
            <person name="Moore B.S."/>
        </authorList>
    </citation>
    <scope>NUCLEOTIDE SEQUENCE [LARGE SCALE GENOMIC DNA]</scope>
    <source>
        <strain evidence="2">ATCC BAA-916 / DSM 44818 / CNB-440</strain>
    </source>
</reference>
<dbReference type="KEGG" id="stp:Strop_3575"/>
<evidence type="ECO:0000313" key="2">
    <source>
        <dbReference type="Proteomes" id="UP000000235"/>
    </source>
</evidence>
<dbReference type="STRING" id="369723.Strop_3575"/>
<protein>
    <recommendedName>
        <fullName evidence="3">SRPBCC family protein</fullName>
    </recommendedName>
</protein>
<proteinExistence type="predicted"/>
<dbReference type="SUPFAM" id="SSF55961">
    <property type="entry name" value="Bet v1-like"/>
    <property type="match status" value="1"/>
</dbReference>
<dbReference type="eggNOG" id="COG3832">
    <property type="taxonomic scope" value="Bacteria"/>
</dbReference>
<evidence type="ECO:0008006" key="3">
    <source>
        <dbReference type="Google" id="ProtNLM"/>
    </source>
</evidence>
<sequence>MASAERGMSAPPEVVFNTAVDPNRMSAWLPEPLRAGGRPATEVRRAELTACWRATGDWTAQIRVDPADAGGAWIRLDLTGGTADRLVDEALADLARAVDDNLQAG</sequence>
<gene>
    <name evidence="1" type="ordered locus">Strop_3575</name>
</gene>
<dbReference type="RefSeq" id="WP_012014781.1">
    <property type="nucleotide sequence ID" value="NC_009380.1"/>
</dbReference>
<name>A4XAQ7_SALTO</name>
<dbReference type="AlphaFoldDB" id="A4XAQ7"/>
<keyword evidence="2" id="KW-1185">Reference proteome</keyword>
<accession>A4XAQ7</accession>
<dbReference type="Proteomes" id="UP000000235">
    <property type="component" value="Chromosome"/>
</dbReference>
<evidence type="ECO:0000313" key="1">
    <source>
        <dbReference type="EMBL" id="ABP56006.1"/>
    </source>
</evidence>
<organism evidence="1 2">
    <name type="scientific">Salinispora tropica (strain ATCC BAA-916 / DSM 44818 / JCM 13857 / NBRC 105044 / CNB-440)</name>
    <dbReference type="NCBI Taxonomy" id="369723"/>
    <lineage>
        <taxon>Bacteria</taxon>
        <taxon>Bacillati</taxon>
        <taxon>Actinomycetota</taxon>
        <taxon>Actinomycetes</taxon>
        <taxon>Micromonosporales</taxon>
        <taxon>Micromonosporaceae</taxon>
        <taxon>Salinispora</taxon>
    </lineage>
</organism>
<dbReference type="EMBL" id="CP000667">
    <property type="protein sequence ID" value="ABP56006.1"/>
    <property type="molecule type" value="Genomic_DNA"/>
</dbReference>